<keyword evidence="3" id="KW-1185">Reference proteome</keyword>
<dbReference type="InterPro" id="IPR008928">
    <property type="entry name" value="6-hairpin_glycosidase_sf"/>
</dbReference>
<dbReference type="RefSeq" id="WP_379724266.1">
    <property type="nucleotide sequence ID" value="NZ_JBHRYJ010000001.1"/>
</dbReference>
<accession>A0ABV7VDF2</accession>
<gene>
    <name evidence="2" type="ORF">ACFOOQ_08250</name>
</gene>
<feature type="domain" description="Spermatogenesis-associated protein 20-like TRX" evidence="1">
    <location>
        <begin position="19"/>
        <end position="176"/>
    </location>
</feature>
<dbReference type="Gene3D" id="3.40.30.10">
    <property type="entry name" value="Glutaredoxin"/>
    <property type="match status" value="1"/>
</dbReference>
<dbReference type="PIRSF" id="PIRSF006402">
    <property type="entry name" value="UCP006402_thioredoxin"/>
    <property type="match status" value="1"/>
</dbReference>
<comment type="caution">
    <text evidence="2">The sequence shown here is derived from an EMBL/GenBank/DDBJ whole genome shotgun (WGS) entry which is preliminary data.</text>
</comment>
<dbReference type="InterPro" id="IPR012341">
    <property type="entry name" value="6hp_glycosidase-like_sf"/>
</dbReference>
<dbReference type="CDD" id="cd02955">
    <property type="entry name" value="SSP411"/>
    <property type="match status" value="1"/>
</dbReference>
<proteinExistence type="predicted"/>
<dbReference type="Proteomes" id="UP001595711">
    <property type="component" value="Unassembled WGS sequence"/>
</dbReference>
<evidence type="ECO:0000313" key="2">
    <source>
        <dbReference type="EMBL" id="MFC3675530.1"/>
    </source>
</evidence>
<dbReference type="InterPro" id="IPR024705">
    <property type="entry name" value="Ssp411"/>
</dbReference>
<evidence type="ECO:0000259" key="1">
    <source>
        <dbReference type="Pfam" id="PF03190"/>
    </source>
</evidence>
<protein>
    <submittedName>
        <fullName evidence="2">Thioredoxin domain-containing protein</fullName>
    </submittedName>
</protein>
<organism evidence="2 3">
    <name type="scientific">Ferrovibrio xuzhouensis</name>
    <dbReference type="NCBI Taxonomy" id="1576914"/>
    <lineage>
        <taxon>Bacteria</taxon>
        <taxon>Pseudomonadati</taxon>
        <taxon>Pseudomonadota</taxon>
        <taxon>Alphaproteobacteria</taxon>
        <taxon>Rhodospirillales</taxon>
        <taxon>Rhodospirillaceae</taxon>
        <taxon>Ferrovibrio</taxon>
    </lineage>
</organism>
<dbReference type="InterPro" id="IPR004879">
    <property type="entry name" value="Ssp411-like_TRX"/>
</dbReference>
<dbReference type="SUPFAM" id="SSF52833">
    <property type="entry name" value="Thioredoxin-like"/>
    <property type="match status" value="1"/>
</dbReference>
<dbReference type="Gene3D" id="1.50.10.10">
    <property type="match status" value="1"/>
</dbReference>
<evidence type="ECO:0000313" key="3">
    <source>
        <dbReference type="Proteomes" id="UP001595711"/>
    </source>
</evidence>
<dbReference type="SUPFAM" id="SSF48208">
    <property type="entry name" value="Six-hairpin glycosidases"/>
    <property type="match status" value="1"/>
</dbReference>
<dbReference type="EMBL" id="JBHRYJ010000001">
    <property type="protein sequence ID" value="MFC3675530.1"/>
    <property type="molecule type" value="Genomic_DNA"/>
</dbReference>
<dbReference type="Pfam" id="PF03190">
    <property type="entry name" value="Thioredox_DsbH"/>
    <property type="match status" value="1"/>
</dbReference>
<name>A0ABV7VDF2_9PROT</name>
<dbReference type="PANTHER" id="PTHR42899">
    <property type="entry name" value="SPERMATOGENESIS-ASSOCIATED PROTEIN 20"/>
    <property type="match status" value="1"/>
</dbReference>
<dbReference type="InterPro" id="IPR036249">
    <property type="entry name" value="Thioredoxin-like_sf"/>
</dbReference>
<sequence>MAGDPLSGINPQNLDTGRNNLDRAASPYLLQHRDNPVHWQVWGPAALAAAQAADKPILLSIGYAACHWCHVMAHESFENPAIAAVMNRLYVNIKVDREERPDIDTIYMNALHLLGEQGGWPLTMFLTPKGEPFWGGTYFPAEARFGRPAFTEVLEKVSEAYHQNKSAIAQNVKMLVGGLRNMARPQSRDRLDLSNDTLDQVAGQLLGHVDPRHGGIGGAPKFPQTGLFDLLWRHYLRSGSAEARRVVVNTITKMAQGGIYDHLGGGFARYSTDAEWLAPHFEKMLYDNAQLLAHMALIEAETQDPLLRQRIDETVGWLLREMIAGGAAPGDGGGGFAATQDADSEGEEGRFYVWQKAEIDSLLGDAAPDFCAAYDVTEHGNWEHKTILRRSLAPDLKDDATEARLAAARAVLFAARDKRIKPGWDDKVLADWNGLMIAALTNLSMQYDRPDWLAAAERAFGFVVATLGIGDDKLGHSWRADQLVFPGLLDDYANMMEATLALYEATGRPDYLAQAKRWGGTLEAEYADAVNGGYFLTARSAEALVARTRTAADNATPAGNGTLVGVFARLWYLTGEIDWRERAQSLLDAFAGDVPRNFFPMGSYLNGFDLYANAVQVAIIGRRGEPATDALVRAAYTVSVPNRVLDVIAPQSENGDTALPETHPAAGKTQIDGRPTAYVCIGATCGLPVTTPGELASSLKATRAV</sequence>
<dbReference type="PANTHER" id="PTHR42899:SF1">
    <property type="entry name" value="SPERMATOGENESIS-ASSOCIATED PROTEIN 20"/>
    <property type="match status" value="1"/>
</dbReference>
<reference evidence="3" key="1">
    <citation type="journal article" date="2019" name="Int. J. Syst. Evol. Microbiol.">
        <title>The Global Catalogue of Microorganisms (GCM) 10K type strain sequencing project: providing services to taxonomists for standard genome sequencing and annotation.</title>
        <authorList>
            <consortium name="The Broad Institute Genomics Platform"/>
            <consortium name="The Broad Institute Genome Sequencing Center for Infectious Disease"/>
            <person name="Wu L."/>
            <person name="Ma J."/>
        </authorList>
    </citation>
    <scope>NUCLEOTIDE SEQUENCE [LARGE SCALE GENOMIC DNA]</scope>
    <source>
        <strain evidence="3">KCTC 42182</strain>
    </source>
</reference>